<dbReference type="InterPro" id="IPR010730">
    <property type="entry name" value="HET"/>
</dbReference>
<sequence>MVDSKSTYEYTPVGPRELRLIDLHRGSGTDLQLDIRHCAIDDDPPYEALSYCWGESTVTYQIGCNGQGILIKQGLHEALLQLRSTMNPNSDRRTIWADAICIDQSNLDERSEQVQLMGEIYHSAQRVVVWLGDADEDTCKEFDFAQTMLSDGMPMKPGLTADHVGEIFVKLLSRPWFTRTWVVQEVALAKEASLHYGRIVLTWDRLVELCTQLVSVVTMTYQGTILVSYLSNLERAKQMYQMGQKGIPVQPFRHLLACRERDAGDLRDKVYGLIGLFHFESRGEKFVIIPDYGEQNTKQAVYLDFAVKSLQSARVLDLLSIPRAPTNDGLPSWAPRWDLENPMLMKDLWQARVEVTKQVTAAGTFNYEPVFSPDHTKLKISGHIIDTIEEIGPVCLPPGQDEAIMSKVDSLASNLLITYQESMRITGANTPKRYYTGAFRPEEEHDMQADFTQIRKLGKLKSRLEQIGVNGVQALHGKRAFVGAFAFWAFGGLNKRENRDRFWRKGEFNKPGHDMRSVITNRRFIRTTLGFVGIVAEQAVILNFALKKLYYFPNTADHSFVACIANYFMDRYYIISRWLITLGAFLPLTKDEILHVESSDGSLCLYAGNLIDDPTDIGVLDYKTVVIYLKEKMEQDISSEFMRIMNIGQQDAKLHWIADRGDQRHTQRVAFMTVSMDGIIEKYVWWTICPVNMD</sequence>
<proteinExistence type="predicted"/>
<dbReference type="Pfam" id="PF06985">
    <property type="entry name" value="HET"/>
    <property type="match status" value="1"/>
</dbReference>
<dbReference type="OrthoDB" id="5416609at2759"/>
<evidence type="ECO:0000313" key="2">
    <source>
        <dbReference type="EMBL" id="KAF1917286.1"/>
    </source>
</evidence>
<protein>
    <submittedName>
        <fullName evidence="2">Heterokaryon incompatibility protein-domain-containing protein</fullName>
    </submittedName>
</protein>
<organism evidence="2 3">
    <name type="scientific">Ampelomyces quisqualis</name>
    <name type="common">Powdery mildew agent</name>
    <dbReference type="NCBI Taxonomy" id="50730"/>
    <lineage>
        <taxon>Eukaryota</taxon>
        <taxon>Fungi</taxon>
        <taxon>Dikarya</taxon>
        <taxon>Ascomycota</taxon>
        <taxon>Pezizomycotina</taxon>
        <taxon>Dothideomycetes</taxon>
        <taxon>Pleosporomycetidae</taxon>
        <taxon>Pleosporales</taxon>
        <taxon>Pleosporineae</taxon>
        <taxon>Phaeosphaeriaceae</taxon>
        <taxon>Ampelomyces</taxon>
    </lineage>
</organism>
<accession>A0A6A5QRM1</accession>
<evidence type="ECO:0000313" key="3">
    <source>
        <dbReference type="Proteomes" id="UP000800096"/>
    </source>
</evidence>
<dbReference type="EMBL" id="ML979134">
    <property type="protein sequence ID" value="KAF1917286.1"/>
    <property type="molecule type" value="Genomic_DNA"/>
</dbReference>
<keyword evidence="3" id="KW-1185">Reference proteome</keyword>
<dbReference type="Proteomes" id="UP000800096">
    <property type="component" value="Unassembled WGS sequence"/>
</dbReference>
<evidence type="ECO:0000259" key="1">
    <source>
        <dbReference type="Pfam" id="PF06985"/>
    </source>
</evidence>
<dbReference type="PANTHER" id="PTHR24148">
    <property type="entry name" value="ANKYRIN REPEAT DOMAIN-CONTAINING PROTEIN 39 HOMOLOG-RELATED"/>
    <property type="match status" value="1"/>
</dbReference>
<reference evidence="2" key="1">
    <citation type="journal article" date="2020" name="Stud. Mycol.">
        <title>101 Dothideomycetes genomes: a test case for predicting lifestyles and emergence of pathogens.</title>
        <authorList>
            <person name="Haridas S."/>
            <person name="Albert R."/>
            <person name="Binder M."/>
            <person name="Bloem J."/>
            <person name="Labutti K."/>
            <person name="Salamov A."/>
            <person name="Andreopoulos B."/>
            <person name="Baker S."/>
            <person name="Barry K."/>
            <person name="Bills G."/>
            <person name="Bluhm B."/>
            <person name="Cannon C."/>
            <person name="Castanera R."/>
            <person name="Culley D."/>
            <person name="Daum C."/>
            <person name="Ezra D."/>
            <person name="Gonzalez J."/>
            <person name="Henrissat B."/>
            <person name="Kuo A."/>
            <person name="Liang C."/>
            <person name="Lipzen A."/>
            <person name="Lutzoni F."/>
            <person name="Magnuson J."/>
            <person name="Mondo S."/>
            <person name="Nolan M."/>
            <person name="Ohm R."/>
            <person name="Pangilinan J."/>
            <person name="Park H.-J."/>
            <person name="Ramirez L."/>
            <person name="Alfaro M."/>
            <person name="Sun H."/>
            <person name="Tritt A."/>
            <person name="Yoshinaga Y."/>
            <person name="Zwiers L.-H."/>
            <person name="Turgeon B."/>
            <person name="Goodwin S."/>
            <person name="Spatafora J."/>
            <person name="Crous P."/>
            <person name="Grigoriev I."/>
        </authorList>
    </citation>
    <scope>NUCLEOTIDE SEQUENCE</scope>
    <source>
        <strain evidence="2">HMLAC05119</strain>
    </source>
</reference>
<dbReference type="PANTHER" id="PTHR24148:SF64">
    <property type="entry name" value="HETEROKARYON INCOMPATIBILITY DOMAIN-CONTAINING PROTEIN"/>
    <property type="match status" value="1"/>
</dbReference>
<dbReference type="AlphaFoldDB" id="A0A6A5QRM1"/>
<feature type="domain" description="Heterokaryon incompatibility" evidence="1">
    <location>
        <begin position="46"/>
        <end position="185"/>
    </location>
</feature>
<dbReference type="InterPro" id="IPR052895">
    <property type="entry name" value="HetReg/Transcr_Mod"/>
</dbReference>
<name>A0A6A5QRM1_AMPQU</name>
<gene>
    <name evidence="2" type="ORF">BDU57DRAFT_593728</name>
</gene>